<dbReference type="STRING" id="299255.SAMN02745129_2126"/>
<feature type="signal peptide" evidence="6">
    <location>
        <begin position="1"/>
        <end position="25"/>
    </location>
</feature>
<keyword evidence="8" id="KW-0282">Flagellum</keyword>
<keyword evidence="8" id="KW-0966">Cell projection</keyword>
<keyword evidence="6" id="KW-0732">Signal</keyword>
<evidence type="ECO:0000256" key="5">
    <source>
        <dbReference type="RuleBase" id="RU362076"/>
    </source>
</evidence>
<feature type="domain" description="FlgD/Vpr Ig-like" evidence="7">
    <location>
        <begin position="129"/>
        <end position="180"/>
    </location>
</feature>
<comment type="function">
    <text evidence="4 5">Required for flagellar hook formation. May act as a scaffolding protein.</text>
</comment>
<dbReference type="InterPro" id="IPR025965">
    <property type="entry name" value="FlgD/Vpr_Ig-like"/>
</dbReference>
<evidence type="ECO:0000313" key="8">
    <source>
        <dbReference type="EMBL" id="SHH49526.1"/>
    </source>
</evidence>
<dbReference type="OrthoDB" id="9785233at2"/>
<organism evidence="8 9">
    <name type="scientific">Ferrimonas marina</name>
    <dbReference type="NCBI Taxonomy" id="299255"/>
    <lineage>
        <taxon>Bacteria</taxon>
        <taxon>Pseudomonadati</taxon>
        <taxon>Pseudomonadota</taxon>
        <taxon>Gammaproteobacteria</taxon>
        <taxon>Alteromonadales</taxon>
        <taxon>Ferrimonadaceae</taxon>
        <taxon>Ferrimonas</taxon>
    </lineage>
</organism>
<comment type="similarity">
    <text evidence="1 5">Belongs to the FlgD family.</text>
</comment>
<evidence type="ECO:0000256" key="3">
    <source>
        <dbReference type="ARBA" id="ARBA00022795"/>
    </source>
</evidence>
<keyword evidence="9" id="KW-1185">Reference proteome</keyword>
<reference evidence="8 9" key="1">
    <citation type="submission" date="2016-11" db="EMBL/GenBank/DDBJ databases">
        <authorList>
            <person name="Jaros S."/>
            <person name="Januszkiewicz K."/>
            <person name="Wedrychowicz H."/>
        </authorList>
    </citation>
    <scope>NUCLEOTIDE SEQUENCE [LARGE SCALE GENOMIC DNA]</scope>
    <source>
        <strain evidence="8 9">DSM 16917</strain>
    </source>
</reference>
<dbReference type="Pfam" id="PF03963">
    <property type="entry name" value="FlgD"/>
    <property type="match status" value="1"/>
</dbReference>
<keyword evidence="8" id="KW-0969">Cilium</keyword>
<dbReference type="InterPro" id="IPR005648">
    <property type="entry name" value="FlgD"/>
</dbReference>
<dbReference type="AlphaFoldDB" id="A0A1M5TFN5"/>
<dbReference type="RefSeq" id="WP_067663265.1">
    <property type="nucleotide sequence ID" value="NZ_FQXG01000003.1"/>
</dbReference>
<evidence type="ECO:0000256" key="6">
    <source>
        <dbReference type="SAM" id="SignalP"/>
    </source>
</evidence>
<dbReference type="EMBL" id="FQXG01000003">
    <property type="protein sequence ID" value="SHH49526.1"/>
    <property type="molecule type" value="Genomic_DNA"/>
</dbReference>
<dbReference type="Proteomes" id="UP000184268">
    <property type="component" value="Unassembled WGS sequence"/>
</dbReference>
<dbReference type="Pfam" id="PF13860">
    <property type="entry name" value="FlgD_ig"/>
    <property type="match status" value="1"/>
</dbReference>
<evidence type="ECO:0000256" key="4">
    <source>
        <dbReference type="ARBA" id="ARBA00024746"/>
    </source>
</evidence>
<evidence type="ECO:0000313" key="9">
    <source>
        <dbReference type="Proteomes" id="UP000184268"/>
    </source>
</evidence>
<proteinExistence type="inferred from homology"/>
<dbReference type="Gene3D" id="2.30.30.910">
    <property type="match status" value="1"/>
</dbReference>
<keyword evidence="3 5" id="KW-1005">Bacterial flagellum biogenesis</keyword>
<name>A0A1M5TFN5_9GAMM</name>
<dbReference type="GO" id="GO:0044781">
    <property type="term" value="P:bacterial-type flagellum organization"/>
    <property type="evidence" value="ECO:0007669"/>
    <property type="project" value="UniProtKB-UniRule"/>
</dbReference>
<gene>
    <name evidence="8" type="ORF">SAMN02745129_2126</name>
</gene>
<evidence type="ECO:0000256" key="2">
    <source>
        <dbReference type="ARBA" id="ARBA00016013"/>
    </source>
</evidence>
<feature type="chain" id="PRO_5009913923" description="Basal-body rod modification protein FlgD" evidence="6">
    <location>
        <begin position="26"/>
        <end position="223"/>
    </location>
</feature>
<sequence>MINPKHYLGAALSAGFIAMSGPALANSVELNDQFMTLFLAQIQNQDPTEPMDNSQMIQQLATLSQVEQLEKVNQNLEMANVTSMYQASMNTSAFVGHEADFYVNNVYWNEKSASIAGIVEPGSELLGAAVSIEVKDMSDTLVATFAATEETDGSYAWSWNGITSTGINALPGEYRITALAGEDQKIVPVFAVGKIESVTFYPENRGVITGGAQILMGDVYQIR</sequence>
<accession>A0A1M5TFN5</accession>
<dbReference type="Gene3D" id="2.60.40.4070">
    <property type="match status" value="1"/>
</dbReference>
<evidence type="ECO:0000256" key="1">
    <source>
        <dbReference type="ARBA" id="ARBA00010577"/>
    </source>
</evidence>
<evidence type="ECO:0000259" key="7">
    <source>
        <dbReference type="Pfam" id="PF13860"/>
    </source>
</evidence>
<protein>
    <recommendedName>
        <fullName evidence="2 5">Basal-body rod modification protein FlgD</fullName>
    </recommendedName>
</protein>